<dbReference type="InterPro" id="IPR040442">
    <property type="entry name" value="Pyrv_kinase-like_dom_sf"/>
</dbReference>
<organism evidence="4 5">
    <name type="scientific">Pedobacter cryoconitis</name>
    <dbReference type="NCBI Taxonomy" id="188932"/>
    <lineage>
        <taxon>Bacteria</taxon>
        <taxon>Pseudomonadati</taxon>
        <taxon>Bacteroidota</taxon>
        <taxon>Sphingobacteriia</taxon>
        <taxon>Sphingobacteriales</taxon>
        <taxon>Sphingobacteriaceae</taxon>
        <taxon>Pedobacter</taxon>
    </lineage>
</organism>
<dbReference type="PATRIC" id="fig|188932.3.peg.442"/>
<name>A0A127V7X2_9SPHI</name>
<dbReference type="InterPro" id="IPR012698">
    <property type="entry name" value="PEnolPyrv_PMutase_core"/>
</dbReference>
<proteinExistence type="inferred from homology"/>
<dbReference type="EC" id="5.4.2.9" evidence="2"/>
<sequence length="293" mass="32595">MNLLFDQIKLGKKRRLLEAHSAISAMIVENSSIYDKNGEKKEFDGVWVSSLTLSLSKGLPDIELVDITSKLNLIQEIRRISNKPIIVDCDTGSLKEQFGFIVNALERGGVSAIVIEDKFGYKQNSLIEENENQKQESVENFCDKIRIGVRAMQHDTIGIVARIESFILGKGLDDALFRAKAYINAGASGILIHSKDKSADKVIEFAKVFKVDFPNIPLFCVPSKFNSIADEELFSSGFDVVIHANHLLRAAYPAMLNTAKSILQFDRSYEAGTDIMEINDILSLIPDPNVMPI</sequence>
<evidence type="ECO:0000256" key="1">
    <source>
        <dbReference type="ARBA" id="ARBA00023235"/>
    </source>
</evidence>
<dbReference type="NCBIfam" id="TIGR02320">
    <property type="entry name" value="PEP_mutase"/>
    <property type="match status" value="1"/>
</dbReference>
<dbReference type="RefSeq" id="WP_068395758.1">
    <property type="nucleotide sequence ID" value="NZ_CP014504.1"/>
</dbReference>
<dbReference type="PANTHER" id="PTHR42905">
    <property type="entry name" value="PHOSPHOENOLPYRUVATE CARBOXYLASE"/>
    <property type="match status" value="1"/>
</dbReference>
<dbReference type="KEGG" id="pcm:AY601_0434"/>
<dbReference type="Proteomes" id="UP000071561">
    <property type="component" value="Chromosome"/>
</dbReference>
<dbReference type="SUPFAM" id="SSF51621">
    <property type="entry name" value="Phosphoenolpyruvate/pyruvate domain"/>
    <property type="match status" value="1"/>
</dbReference>
<keyword evidence="4" id="KW-0670">Pyruvate</keyword>
<dbReference type="OrthoDB" id="9780430at2"/>
<keyword evidence="1" id="KW-0413">Isomerase</keyword>
<evidence type="ECO:0000256" key="3">
    <source>
        <dbReference type="ARBA" id="ARBA00038455"/>
    </source>
</evidence>
<dbReference type="AlphaFoldDB" id="A0A127V7X2"/>
<evidence type="ECO:0000256" key="2">
    <source>
        <dbReference type="ARBA" id="ARBA00024063"/>
    </source>
</evidence>
<dbReference type="PANTHER" id="PTHR42905:SF7">
    <property type="entry name" value="PHOSPHOENOLPYRUVATE PHOSPHOMUTASE"/>
    <property type="match status" value="1"/>
</dbReference>
<keyword evidence="5" id="KW-1185">Reference proteome</keyword>
<dbReference type="InterPro" id="IPR015813">
    <property type="entry name" value="Pyrv/PenolPyrv_kinase-like_dom"/>
</dbReference>
<dbReference type="InterPro" id="IPR039556">
    <property type="entry name" value="ICL/PEPM"/>
</dbReference>
<dbReference type="EMBL" id="CP014504">
    <property type="protein sequence ID" value="AMP97391.1"/>
    <property type="molecule type" value="Genomic_DNA"/>
</dbReference>
<dbReference type="CDD" id="cd00377">
    <property type="entry name" value="ICL_PEPM"/>
    <property type="match status" value="1"/>
</dbReference>
<evidence type="ECO:0000313" key="5">
    <source>
        <dbReference type="Proteomes" id="UP000071561"/>
    </source>
</evidence>
<evidence type="ECO:0000313" key="4">
    <source>
        <dbReference type="EMBL" id="AMP97391.1"/>
    </source>
</evidence>
<accession>A0A127V7X2</accession>
<dbReference type="Gene3D" id="3.20.20.60">
    <property type="entry name" value="Phosphoenolpyruvate-binding domains"/>
    <property type="match status" value="1"/>
</dbReference>
<reference evidence="4 5" key="1">
    <citation type="submission" date="2016-03" db="EMBL/GenBank/DDBJ databases">
        <title>Complete genome sequence of Pedobacter cryoconitis PAMC 27485.</title>
        <authorList>
            <person name="Lee J."/>
            <person name="Kim O.-S."/>
        </authorList>
    </citation>
    <scope>NUCLEOTIDE SEQUENCE [LARGE SCALE GENOMIC DNA]</scope>
    <source>
        <strain evidence="4 5">PAMC 27485</strain>
    </source>
</reference>
<protein>
    <recommendedName>
        <fullName evidence="2">phosphoenolpyruvate mutase</fullName>
        <ecNumber evidence="2">5.4.2.9</ecNumber>
    </recommendedName>
</protein>
<dbReference type="GO" id="GO:0050188">
    <property type="term" value="F:phosphoenolpyruvate mutase activity"/>
    <property type="evidence" value="ECO:0007669"/>
    <property type="project" value="UniProtKB-EC"/>
</dbReference>
<gene>
    <name evidence="4" type="ORF">AY601_0434</name>
</gene>
<comment type="similarity">
    <text evidence="3">Belongs to the isocitrate lyase/PEP mutase superfamily. PEP mutase family.</text>
</comment>
<dbReference type="Pfam" id="PF13714">
    <property type="entry name" value="PEP_mutase"/>
    <property type="match status" value="1"/>
</dbReference>